<gene>
    <name evidence="1" type="ordered locus">Npun_F3229</name>
</gene>
<dbReference type="EnsemblBacteria" id="ACC81681">
    <property type="protein sequence ID" value="ACC81681"/>
    <property type="gene ID" value="Npun_F3229"/>
</dbReference>
<name>B2IYU8_NOSP7</name>
<reference evidence="1 2" key="2">
    <citation type="journal article" date="2013" name="Plant Physiol.">
        <title>A Nostoc punctiforme Sugar Transporter Necessary to Establish a Cyanobacterium-Plant Symbiosis.</title>
        <authorList>
            <person name="Ekman M."/>
            <person name="Picossi S."/>
            <person name="Campbell E.L."/>
            <person name="Meeks J.C."/>
            <person name="Flores E."/>
        </authorList>
    </citation>
    <scope>NUCLEOTIDE SEQUENCE [LARGE SCALE GENOMIC DNA]</scope>
    <source>
        <strain evidence="2">ATCC 29133 / PCC 73102</strain>
    </source>
</reference>
<evidence type="ECO:0000313" key="2">
    <source>
        <dbReference type="Proteomes" id="UP000001191"/>
    </source>
</evidence>
<dbReference type="HOGENOM" id="CLU_1132695_0_0_3"/>
<accession>B2IYU8</accession>
<dbReference type="EMBL" id="CP001037">
    <property type="protein sequence ID" value="ACC81681.1"/>
    <property type="molecule type" value="Genomic_DNA"/>
</dbReference>
<reference evidence="2" key="1">
    <citation type="submission" date="2008-04" db="EMBL/GenBank/DDBJ databases">
        <title>Complete sequence of chromosome of Nostoc punctiforme ATCC 29133.</title>
        <authorList>
            <consortium name="US DOE Joint Genome Institute"/>
            <person name="Copeland A."/>
            <person name="Lucas S."/>
            <person name="Lapidus A."/>
            <person name="Glavina del Rio T."/>
            <person name="Dalin E."/>
            <person name="Tice H."/>
            <person name="Pitluck S."/>
            <person name="Chain P."/>
            <person name="Malfatti S."/>
            <person name="Shin M."/>
            <person name="Vergez L."/>
            <person name="Schmutz J."/>
            <person name="Larimer F."/>
            <person name="Land M."/>
            <person name="Hauser L."/>
            <person name="Kyrpides N."/>
            <person name="Kim E."/>
            <person name="Meeks J.C."/>
            <person name="Elhai J."/>
            <person name="Campbell E.L."/>
            <person name="Thiel T."/>
            <person name="Longmire J."/>
            <person name="Potts M."/>
            <person name="Atlas R."/>
        </authorList>
    </citation>
    <scope>NUCLEOTIDE SEQUENCE [LARGE SCALE GENOMIC DNA]</scope>
    <source>
        <strain evidence="2">ATCC 29133 / PCC 73102</strain>
    </source>
</reference>
<dbReference type="AlphaFoldDB" id="B2IYU8"/>
<dbReference type="Proteomes" id="UP000001191">
    <property type="component" value="Chromosome"/>
</dbReference>
<keyword evidence="2" id="KW-1185">Reference proteome</keyword>
<dbReference type="eggNOG" id="ENOG5033R0H">
    <property type="taxonomic scope" value="Bacteria"/>
</dbReference>
<protein>
    <submittedName>
        <fullName evidence="1">Uncharacterized protein</fullName>
    </submittedName>
</protein>
<organism evidence="1 2">
    <name type="scientific">Nostoc punctiforme (strain ATCC 29133 / PCC 73102)</name>
    <dbReference type="NCBI Taxonomy" id="63737"/>
    <lineage>
        <taxon>Bacteria</taxon>
        <taxon>Bacillati</taxon>
        <taxon>Cyanobacteriota</taxon>
        <taxon>Cyanophyceae</taxon>
        <taxon>Nostocales</taxon>
        <taxon>Nostocaceae</taxon>
        <taxon>Nostoc</taxon>
    </lineage>
</organism>
<dbReference type="KEGG" id="npu:Npun_F3229"/>
<proteinExistence type="predicted"/>
<evidence type="ECO:0000313" key="1">
    <source>
        <dbReference type="EMBL" id="ACC81681.1"/>
    </source>
</evidence>
<sequence length="243" mass="27226">MKLNKFTLLFFKSILSEWLFKSFVPSLIIFLTLTLVGIPLKVIASKDNSNNEIETLQIEITQQDLKNIDELVRIAELHSAEIQEAKAGMGLSSFDDVMSIELSTSTSNDSSFTSDRDLSLAITIDPIKIFTVTKQLSVAETRWNEQKRQKRVAVVQSYVDYLQARQASKIAIYQIQQFTSSSRVASLQPQTNSQKIINHIGNPDYVAVVTKMLNTNTRERVALEQLAACIGLSPQATITIINK</sequence>
<dbReference type="OrthoDB" id="482265at2"/>